<dbReference type="InterPro" id="IPR003339">
    <property type="entry name" value="ABC/ECF_trnsptr_transmembrane"/>
</dbReference>
<keyword evidence="7" id="KW-1185">Reference proteome</keyword>
<dbReference type="PANTHER" id="PTHR33514">
    <property type="entry name" value="PROTEIN ABCI12, CHLOROPLASTIC"/>
    <property type="match status" value="1"/>
</dbReference>
<proteinExistence type="predicted"/>
<evidence type="ECO:0000256" key="3">
    <source>
        <dbReference type="ARBA" id="ARBA00022989"/>
    </source>
</evidence>
<evidence type="ECO:0000256" key="4">
    <source>
        <dbReference type="ARBA" id="ARBA00023136"/>
    </source>
</evidence>
<keyword evidence="4 5" id="KW-0472">Membrane</keyword>
<reference evidence="6 7" key="1">
    <citation type="submission" date="2018-06" db="EMBL/GenBank/DDBJ databases">
        <title>Genomic Encyclopedia of Type Strains, Phase IV (KMG-IV): sequencing the most valuable type-strain genomes for metagenomic binning, comparative biology and taxonomic classification.</title>
        <authorList>
            <person name="Goeker M."/>
        </authorList>
    </citation>
    <scope>NUCLEOTIDE SEQUENCE [LARGE SCALE GENOMIC DNA]</scope>
    <source>
        <strain evidence="6 7">DSM 45521</strain>
    </source>
</reference>
<protein>
    <submittedName>
        <fullName evidence="6">Biotin transport system permease protein</fullName>
    </submittedName>
</protein>
<dbReference type="OrthoDB" id="509049at2"/>
<gene>
    <name evidence="6" type="ORF">DFR67_10180</name>
</gene>
<dbReference type="Proteomes" id="UP000247591">
    <property type="component" value="Unassembled WGS sequence"/>
</dbReference>
<name>A0A318RSI1_WILLI</name>
<evidence type="ECO:0000256" key="1">
    <source>
        <dbReference type="ARBA" id="ARBA00004141"/>
    </source>
</evidence>
<dbReference type="AlphaFoldDB" id="A0A318RSI1"/>
<feature type="transmembrane region" description="Helical" evidence="5">
    <location>
        <begin position="43"/>
        <end position="61"/>
    </location>
</feature>
<dbReference type="Pfam" id="PF02361">
    <property type="entry name" value="CbiQ"/>
    <property type="match status" value="1"/>
</dbReference>
<evidence type="ECO:0000256" key="2">
    <source>
        <dbReference type="ARBA" id="ARBA00022692"/>
    </source>
</evidence>
<feature type="transmembrane region" description="Helical" evidence="5">
    <location>
        <begin position="20"/>
        <end position="37"/>
    </location>
</feature>
<dbReference type="RefSeq" id="WP_110467471.1">
    <property type="nucleotide sequence ID" value="NZ_QJSP01000001.1"/>
</dbReference>
<dbReference type="EMBL" id="QJSP01000001">
    <property type="protein sequence ID" value="PYE20691.1"/>
    <property type="molecule type" value="Genomic_DNA"/>
</dbReference>
<organism evidence="6 7">
    <name type="scientific">Williamsia limnetica</name>
    <dbReference type="NCBI Taxonomy" id="882452"/>
    <lineage>
        <taxon>Bacteria</taxon>
        <taxon>Bacillati</taxon>
        <taxon>Actinomycetota</taxon>
        <taxon>Actinomycetes</taxon>
        <taxon>Mycobacteriales</taxon>
        <taxon>Nocardiaceae</taxon>
        <taxon>Williamsia</taxon>
    </lineage>
</organism>
<comment type="caution">
    <text evidence="6">The sequence shown here is derived from an EMBL/GenBank/DDBJ whole genome shotgun (WGS) entry which is preliminary data.</text>
</comment>
<keyword evidence="3 5" id="KW-1133">Transmembrane helix</keyword>
<comment type="subcellular location">
    <subcellularLocation>
        <location evidence="1">Membrane</location>
        <topology evidence="1">Multi-pass membrane protein</topology>
    </subcellularLocation>
</comment>
<evidence type="ECO:0000313" key="6">
    <source>
        <dbReference type="EMBL" id="PYE20691.1"/>
    </source>
</evidence>
<feature type="transmembrane region" description="Helical" evidence="5">
    <location>
        <begin position="68"/>
        <end position="85"/>
    </location>
</feature>
<sequence>MSVLGIYRPGRSIVHRLPAGVKLVLLAVTILVMALFVTNPVRLALAAFAVIGVYGLAAIGPRAALQQLRPLVWVVGFVFVFQIIFTDWSRAVVVCGVLVLSVALAAVVTLTTKTTAMLAALTTMLTPLSRVGIKPSQIALAMALAIRAIPLMVEIIAQVDEARRARGLRFSPRVVVAPAVIATLHAADGFAESLTARGLD</sequence>
<accession>A0A318RSI1</accession>
<dbReference type="GO" id="GO:0005886">
    <property type="term" value="C:plasma membrane"/>
    <property type="evidence" value="ECO:0007669"/>
    <property type="project" value="TreeGrafter"/>
</dbReference>
<evidence type="ECO:0000313" key="7">
    <source>
        <dbReference type="Proteomes" id="UP000247591"/>
    </source>
</evidence>
<feature type="transmembrane region" description="Helical" evidence="5">
    <location>
        <begin position="139"/>
        <end position="159"/>
    </location>
</feature>
<dbReference type="CDD" id="cd16914">
    <property type="entry name" value="EcfT"/>
    <property type="match status" value="1"/>
</dbReference>
<evidence type="ECO:0000256" key="5">
    <source>
        <dbReference type="SAM" id="Phobius"/>
    </source>
</evidence>
<keyword evidence="2 5" id="KW-0812">Transmembrane</keyword>
<dbReference type="PANTHER" id="PTHR33514:SF13">
    <property type="entry name" value="PROTEIN ABCI12, CHLOROPLASTIC"/>
    <property type="match status" value="1"/>
</dbReference>